<dbReference type="AlphaFoldDB" id="A0A6P1TG37"/>
<accession>A0A6P1TG37</accession>
<protein>
    <submittedName>
        <fullName evidence="1">DUF1861 family protein</fullName>
    </submittedName>
</protein>
<gene>
    <name evidence="1" type="ORF">Ana3638_04655</name>
</gene>
<dbReference type="PANTHER" id="PTHR37036:SF2">
    <property type="entry name" value="DUF1861 FAMILY PROTEIN"/>
    <property type="match status" value="1"/>
</dbReference>
<sequence length="316" mass="36059">MSIKSKKNQFEADKMNKIYESVILSFHGVEGFDVYNCSIPFTWRGKEYIYGRVEKREEWARSWVRLFEKTGRDEYSLVKDHMIYQLEDPYISIIKGEMILGGTHVRKRSGKIDTYYGYFYKGTDLNDLVYFTTGPDYMKDIRLVELLDGKIGVFSRPRNEEIKKKYGCDAMIGFTVIETLDDLTDEVIQNAAPIAGIFDMDEWGGCNQVYLLEDGNIGIIGHQSYKEAVEDGEELAVYVNVSFEFNPVTFKIKNKKIIGTRACYPYAPAKVPSLVDCTFTSGIVMREDGKADLYGGIGDSMEGRIAIDYPFSVPLK</sequence>
<evidence type="ECO:0000313" key="2">
    <source>
        <dbReference type="Proteomes" id="UP000464314"/>
    </source>
</evidence>
<organism evidence="1 2">
    <name type="scientific">Anaerocolumna sedimenticola</name>
    <dbReference type="NCBI Taxonomy" id="2696063"/>
    <lineage>
        <taxon>Bacteria</taxon>
        <taxon>Bacillati</taxon>
        <taxon>Bacillota</taxon>
        <taxon>Clostridia</taxon>
        <taxon>Lachnospirales</taxon>
        <taxon>Lachnospiraceae</taxon>
        <taxon>Anaerocolumna</taxon>
    </lineage>
</organism>
<proteinExistence type="predicted"/>
<dbReference type="InterPro" id="IPR023296">
    <property type="entry name" value="Glyco_hydro_beta-prop_sf"/>
</dbReference>
<dbReference type="RefSeq" id="WP_161836996.1">
    <property type="nucleotide sequence ID" value="NZ_CP048000.1"/>
</dbReference>
<name>A0A6P1TG37_9FIRM</name>
<dbReference type="EMBL" id="CP048000">
    <property type="protein sequence ID" value="QHQ60160.1"/>
    <property type="molecule type" value="Genomic_DNA"/>
</dbReference>
<dbReference type="PANTHER" id="PTHR37036">
    <property type="match status" value="1"/>
</dbReference>
<dbReference type="Pfam" id="PF08950">
    <property type="entry name" value="DUF1861"/>
    <property type="match status" value="1"/>
</dbReference>
<dbReference type="Proteomes" id="UP000464314">
    <property type="component" value="Chromosome"/>
</dbReference>
<dbReference type="Gene3D" id="2.115.10.20">
    <property type="entry name" value="Glycosyl hydrolase domain, family 43"/>
    <property type="match status" value="1"/>
</dbReference>
<evidence type="ECO:0000313" key="1">
    <source>
        <dbReference type="EMBL" id="QHQ60160.1"/>
    </source>
</evidence>
<dbReference type="InterPro" id="IPR015045">
    <property type="entry name" value="MPT-1-like_LmxM"/>
</dbReference>
<keyword evidence="2" id="KW-1185">Reference proteome</keyword>
<dbReference type="SUPFAM" id="SSF75005">
    <property type="entry name" value="Arabinanase/levansucrase/invertase"/>
    <property type="match status" value="1"/>
</dbReference>
<reference evidence="1 2" key="1">
    <citation type="submission" date="2020-01" db="EMBL/GenBank/DDBJ databases">
        <title>Genome analysis of Anaerocolumna sp. CBA3638.</title>
        <authorList>
            <person name="Kim J."/>
            <person name="Roh S.W."/>
        </authorList>
    </citation>
    <scope>NUCLEOTIDE SEQUENCE [LARGE SCALE GENOMIC DNA]</scope>
    <source>
        <strain evidence="1 2">CBA3638</strain>
    </source>
</reference>
<dbReference type="KEGG" id="anr:Ana3638_04655"/>